<reference evidence="1" key="2">
    <citation type="journal article" date="2015" name="Fish Shellfish Immunol.">
        <title>Early steps in the European eel (Anguilla anguilla)-Vibrio vulnificus interaction in the gills: Role of the RtxA13 toxin.</title>
        <authorList>
            <person name="Callol A."/>
            <person name="Pajuelo D."/>
            <person name="Ebbesson L."/>
            <person name="Teles M."/>
            <person name="MacKenzie S."/>
            <person name="Amaro C."/>
        </authorList>
    </citation>
    <scope>NUCLEOTIDE SEQUENCE</scope>
</reference>
<name>A0A0E9PF76_ANGAN</name>
<dbReference type="AlphaFoldDB" id="A0A0E9PF76"/>
<proteinExistence type="predicted"/>
<reference evidence="1" key="1">
    <citation type="submission" date="2014-11" db="EMBL/GenBank/DDBJ databases">
        <authorList>
            <person name="Amaro Gonzalez C."/>
        </authorList>
    </citation>
    <scope>NUCLEOTIDE SEQUENCE</scope>
</reference>
<protein>
    <submittedName>
        <fullName evidence="1">Uncharacterized protein</fullName>
    </submittedName>
</protein>
<accession>A0A0E9PF76</accession>
<organism evidence="1">
    <name type="scientific">Anguilla anguilla</name>
    <name type="common">European freshwater eel</name>
    <name type="synonym">Muraena anguilla</name>
    <dbReference type="NCBI Taxonomy" id="7936"/>
    <lineage>
        <taxon>Eukaryota</taxon>
        <taxon>Metazoa</taxon>
        <taxon>Chordata</taxon>
        <taxon>Craniata</taxon>
        <taxon>Vertebrata</taxon>
        <taxon>Euteleostomi</taxon>
        <taxon>Actinopterygii</taxon>
        <taxon>Neopterygii</taxon>
        <taxon>Teleostei</taxon>
        <taxon>Anguilliformes</taxon>
        <taxon>Anguillidae</taxon>
        <taxon>Anguilla</taxon>
    </lineage>
</organism>
<evidence type="ECO:0000313" key="1">
    <source>
        <dbReference type="EMBL" id="JAH03251.1"/>
    </source>
</evidence>
<dbReference type="EMBL" id="GBXM01105326">
    <property type="protein sequence ID" value="JAH03251.1"/>
    <property type="molecule type" value="Transcribed_RNA"/>
</dbReference>
<sequence length="33" mass="3881">MLVLSQVFEQIHVLLAEYCAVNNISYYLFCCRP</sequence>